<feature type="region of interest" description="Disordered" evidence="1">
    <location>
        <begin position="1"/>
        <end position="20"/>
    </location>
</feature>
<proteinExistence type="predicted"/>
<dbReference type="EMBL" id="BMFZ01000001">
    <property type="protein sequence ID" value="GGA33948.1"/>
    <property type="molecule type" value="Genomic_DNA"/>
</dbReference>
<comment type="caution">
    <text evidence="3">The sequence shown here is derived from an EMBL/GenBank/DDBJ whole genome shotgun (WGS) entry which is preliminary data.</text>
</comment>
<feature type="domain" description="Phage neck terminator protein gp12-like" evidence="2">
    <location>
        <begin position="23"/>
        <end position="179"/>
    </location>
</feature>
<dbReference type="Proteomes" id="UP000627464">
    <property type="component" value="Unassembled WGS sequence"/>
</dbReference>
<sequence>MSNDTTVAGWLTPTGDPPDDDEALERKLSDWILGLSGLPDGYVRPRWTPIQPPQLPQDTNWCAFGILGISDDANPAFQNQTDDSAEMWKHEQIECMASFYGPSSQGIGSQFRDGLMISQNNAQLNTLSLSLGTFTKLVPAPELINNQWVRRYDITIYLRRKLIRTYGIKTFLSAPVSFFGD</sequence>
<organism evidence="3 4">
    <name type="scientific">Hafnia psychrotolerans</name>
    <dbReference type="NCBI Taxonomy" id="1477018"/>
    <lineage>
        <taxon>Bacteria</taxon>
        <taxon>Pseudomonadati</taxon>
        <taxon>Pseudomonadota</taxon>
        <taxon>Gammaproteobacteria</taxon>
        <taxon>Enterobacterales</taxon>
        <taxon>Hafniaceae</taxon>
        <taxon>Hafnia</taxon>
    </lineage>
</organism>
<dbReference type="InterPro" id="IPR057087">
    <property type="entry name" value="Gp12-like"/>
</dbReference>
<protein>
    <submittedName>
        <fullName evidence="3">Bacteriophage protein</fullName>
    </submittedName>
</protein>
<evidence type="ECO:0000313" key="3">
    <source>
        <dbReference type="EMBL" id="GGA33948.1"/>
    </source>
</evidence>
<keyword evidence="4" id="KW-1185">Reference proteome</keyword>
<dbReference type="Pfam" id="PF23961">
    <property type="entry name" value="Phage_tail_terminator_9"/>
    <property type="match status" value="1"/>
</dbReference>
<reference evidence="4" key="1">
    <citation type="journal article" date="2019" name="Int. J. Syst. Evol. Microbiol.">
        <title>The Global Catalogue of Microorganisms (GCM) 10K type strain sequencing project: providing services to taxonomists for standard genome sequencing and annotation.</title>
        <authorList>
            <consortium name="The Broad Institute Genomics Platform"/>
            <consortium name="The Broad Institute Genome Sequencing Center for Infectious Disease"/>
            <person name="Wu L."/>
            <person name="Ma J."/>
        </authorList>
    </citation>
    <scope>NUCLEOTIDE SEQUENCE [LARGE SCALE GENOMIC DNA]</scope>
    <source>
        <strain evidence="4">CGMCC 1.12806</strain>
    </source>
</reference>
<gene>
    <name evidence="3" type="ORF">GCM10011328_06010</name>
</gene>
<evidence type="ECO:0000313" key="4">
    <source>
        <dbReference type="Proteomes" id="UP000627464"/>
    </source>
</evidence>
<name>A0ABQ1FZH0_9GAMM</name>
<evidence type="ECO:0000259" key="2">
    <source>
        <dbReference type="Pfam" id="PF23961"/>
    </source>
</evidence>
<evidence type="ECO:0000256" key="1">
    <source>
        <dbReference type="SAM" id="MobiDB-lite"/>
    </source>
</evidence>
<accession>A0ABQ1FZH0</accession>